<evidence type="ECO:0000313" key="2">
    <source>
        <dbReference type="EMBL" id="RKF54172.1"/>
    </source>
</evidence>
<dbReference type="Gene3D" id="2.60.300.12">
    <property type="entry name" value="HesB-like domain"/>
    <property type="match status" value="1"/>
</dbReference>
<dbReference type="InterPro" id="IPR035903">
    <property type="entry name" value="HesB-like_dom_sf"/>
</dbReference>
<organism evidence="2 3">
    <name type="scientific">Golovinomyces cichoracearum</name>
    <dbReference type="NCBI Taxonomy" id="62708"/>
    <lineage>
        <taxon>Eukaryota</taxon>
        <taxon>Fungi</taxon>
        <taxon>Dikarya</taxon>
        <taxon>Ascomycota</taxon>
        <taxon>Pezizomycotina</taxon>
        <taxon>Leotiomycetes</taxon>
        <taxon>Erysiphales</taxon>
        <taxon>Erysiphaceae</taxon>
        <taxon>Golovinomyces</taxon>
    </lineage>
</organism>
<accession>A0A420H9R8</accession>
<dbReference type="GO" id="GO:0051537">
    <property type="term" value="F:2 iron, 2 sulfur cluster binding"/>
    <property type="evidence" value="ECO:0007669"/>
    <property type="project" value="TreeGrafter"/>
</dbReference>
<evidence type="ECO:0000313" key="3">
    <source>
        <dbReference type="Proteomes" id="UP000285405"/>
    </source>
</evidence>
<dbReference type="GO" id="GO:0005506">
    <property type="term" value="F:iron ion binding"/>
    <property type="evidence" value="ECO:0007669"/>
    <property type="project" value="TreeGrafter"/>
</dbReference>
<comment type="similarity">
    <text evidence="1">Belongs to the HesB/IscA family.</text>
</comment>
<proteinExistence type="inferred from homology"/>
<dbReference type="Proteomes" id="UP000285405">
    <property type="component" value="Unassembled WGS sequence"/>
</dbReference>
<dbReference type="OrthoDB" id="1938621at2759"/>
<dbReference type="EMBL" id="MCBR01021401">
    <property type="protein sequence ID" value="RKF54172.1"/>
    <property type="molecule type" value="Genomic_DNA"/>
</dbReference>
<comment type="caution">
    <text evidence="2">The sequence shown here is derived from an EMBL/GenBank/DDBJ whole genome shotgun (WGS) entry which is preliminary data.</text>
</comment>
<protein>
    <submittedName>
        <fullName evidence="2">Iron-sulfur assembly protein 2</fullName>
    </submittedName>
</protein>
<name>A0A420H9R8_9PEZI</name>
<dbReference type="AlphaFoldDB" id="A0A420H9R8"/>
<dbReference type="PANTHER" id="PTHR43011">
    <property type="entry name" value="IRON-SULFUR CLUSTER ASSEMBLY 2 HOMOLOG, MITOCHONDRIAL"/>
    <property type="match status" value="1"/>
</dbReference>
<reference evidence="2 3" key="1">
    <citation type="journal article" date="2018" name="BMC Genomics">
        <title>Comparative genome analyses reveal sequence features reflecting distinct modes of host-adaptation between dicot and monocot powdery mildew.</title>
        <authorList>
            <person name="Wu Y."/>
            <person name="Ma X."/>
            <person name="Pan Z."/>
            <person name="Kale S.D."/>
            <person name="Song Y."/>
            <person name="King H."/>
            <person name="Zhang Q."/>
            <person name="Presley C."/>
            <person name="Deng X."/>
            <person name="Wei C.I."/>
            <person name="Xiao S."/>
        </authorList>
    </citation>
    <scope>NUCLEOTIDE SEQUENCE [LARGE SCALE GENOMIC DNA]</scope>
    <source>
        <strain evidence="2">UCSC1</strain>
    </source>
</reference>
<dbReference type="GO" id="GO:0016226">
    <property type="term" value="P:iron-sulfur cluster assembly"/>
    <property type="evidence" value="ECO:0007669"/>
    <property type="project" value="TreeGrafter"/>
</dbReference>
<dbReference type="PANTHER" id="PTHR43011:SF1">
    <property type="entry name" value="IRON-SULFUR CLUSTER ASSEMBLY 2 HOMOLOG, MITOCHONDRIAL"/>
    <property type="match status" value="1"/>
</dbReference>
<gene>
    <name evidence="2" type="ORF">GcC1_214039</name>
</gene>
<evidence type="ECO:0000256" key="1">
    <source>
        <dbReference type="ARBA" id="ARBA00006718"/>
    </source>
</evidence>
<dbReference type="GO" id="GO:0051539">
    <property type="term" value="F:4 iron, 4 sulfur cluster binding"/>
    <property type="evidence" value="ECO:0007669"/>
    <property type="project" value="TreeGrafter"/>
</dbReference>
<sequence>MCLLMKCVQISVIELQSENILNQVTPKTSDAIARHVCDICNYHSCPRSSRDPKDISSRNTQLDFQSHQLHPMPLNCQRLRIMSPSRVFVQLSRRRDVYSTTVFDFLLPKVFELTVGHRFLSRFSCTKNTTRSRMILSRRINTKTLLKPRTDHDGSNMCIEITARASNRLKEIMIQDSNPNLALRINVENGGCHGFQYLMSLTTLPHIHNSGASTQDNSDQLKVSVSDHSKSPYVQLPISPSMTSTGHFNHDALPLHEDDFVFAADDGSGAKVVMNISSLEVLKGSKVDYTSELIGSQFKIVDNPSATSSCGCGVSFDIKDL</sequence>
<dbReference type="SUPFAM" id="SSF89360">
    <property type="entry name" value="HesB-like domain"/>
    <property type="match status" value="2"/>
</dbReference>
<dbReference type="GO" id="GO:0005739">
    <property type="term" value="C:mitochondrion"/>
    <property type="evidence" value="ECO:0007669"/>
    <property type="project" value="TreeGrafter"/>
</dbReference>